<comment type="similarity">
    <text evidence="1">Belongs to the disease resistance NB-LRR family.</text>
</comment>
<evidence type="ECO:0000256" key="2">
    <source>
        <dbReference type="ARBA" id="ARBA00022614"/>
    </source>
</evidence>
<evidence type="ECO:0000259" key="8">
    <source>
        <dbReference type="Pfam" id="PF18052"/>
    </source>
</evidence>
<dbReference type="InterPro" id="IPR056789">
    <property type="entry name" value="LRR_R13L1-DRL21"/>
</dbReference>
<dbReference type="InterPro" id="IPR036388">
    <property type="entry name" value="WH-like_DNA-bd_sf"/>
</dbReference>
<dbReference type="EMBL" id="NKQK01000008">
    <property type="protein sequence ID" value="PSS24429.1"/>
    <property type="molecule type" value="Genomic_DNA"/>
</dbReference>
<dbReference type="Pfam" id="PF00560">
    <property type="entry name" value="LRR_1"/>
    <property type="match status" value="1"/>
</dbReference>
<accession>A0A2R6RA37</accession>
<dbReference type="OrthoDB" id="1896560at2759"/>
<evidence type="ECO:0000256" key="5">
    <source>
        <dbReference type="ARBA" id="ARBA00022821"/>
    </source>
</evidence>
<dbReference type="InterPro" id="IPR058922">
    <property type="entry name" value="WHD_DRP"/>
</dbReference>
<keyword evidence="4" id="KW-0547">Nucleotide-binding</keyword>
<dbReference type="InterPro" id="IPR002182">
    <property type="entry name" value="NB-ARC"/>
</dbReference>
<evidence type="ECO:0000259" key="7">
    <source>
        <dbReference type="Pfam" id="PF00931"/>
    </source>
</evidence>
<evidence type="ECO:0000256" key="6">
    <source>
        <dbReference type="ARBA" id="ARBA00022840"/>
    </source>
</evidence>
<feature type="domain" description="R13L1/DRL21-like LRR repeat region" evidence="10">
    <location>
        <begin position="691"/>
        <end position="815"/>
    </location>
</feature>
<proteinExistence type="inferred from homology"/>
<dbReference type="Gene3D" id="3.40.50.300">
    <property type="entry name" value="P-loop containing nucleotide triphosphate hydrolases"/>
    <property type="match status" value="1"/>
</dbReference>
<dbReference type="GO" id="GO:0043531">
    <property type="term" value="F:ADP binding"/>
    <property type="evidence" value="ECO:0007669"/>
    <property type="project" value="InterPro"/>
</dbReference>
<gene>
    <name evidence="11" type="ORF">CEY00_Acc09271</name>
</gene>
<dbReference type="InterPro" id="IPR027417">
    <property type="entry name" value="P-loop_NTPase"/>
</dbReference>
<dbReference type="GO" id="GO:0005524">
    <property type="term" value="F:ATP binding"/>
    <property type="evidence" value="ECO:0007669"/>
    <property type="project" value="UniProtKB-KW"/>
</dbReference>
<dbReference type="PANTHER" id="PTHR36766:SF51">
    <property type="entry name" value="DISEASE RESISTANCE RPP13-LIKE PROTEIN 1"/>
    <property type="match status" value="1"/>
</dbReference>
<dbReference type="Pfam" id="PF00931">
    <property type="entry name" value="NB-ARC"/>
    <property type="match status" value="1"/>
</dbReference>
<dbReference type="FunFam" id="1.10.10.10:FF:000322">
    <property type="entry name" value="Probable disease resistance protein At1g63360"/>
    <property type="match status" value="1"/>
</dbReference>
<keyword evidence="6" id="KW-0067">ATP-binding</keyword>
<dbReference type="InterPro" id="IPR041118">
    <property type="entry name" value="Rx_N"/>
</dbReference>
<dbReference type="GO" id="GO:0051607">
    <property type="term" value="P:defense response to virus"/>
    <property type="evidence" value="ECO:0007669"/>
    <property type="project" value="UniProtKB-ARBA"/>
</dbReference>
<evidence type="ECO:0000313" key="11">
    <source>
        <dbReference type="EMBL" id="PSS24429.1"/>
    </source>
</evidence>
<dbReference type="PANTHER" id="PTHR36766">
    <property type="entry name" value="PLANT BROAD-SPECTRUM MILDEW RESISTANCE PROTEIN RPW8"/>
    <property type="match status" value="1"/>
</dbReference>
<evidence type="ECO:0000259" key="9">
    <source>
        <dbReference type="Pfam" id="PF23559"/>
    </source>
</evidence>
<dbReference type="FunFam" id="3.40.50.300:FF:001091">
    <property type="entry name" value="Probable disease resistance protein At1g61300"/>
    <property type="match status" value="1"/>
</dbReference>
<dbReference type="Proteomes" id="UP000241394">
    <property type="component" value="Chromosome LG8"/>
</dbReference>
<reference evidence="12" key="2">
    <citation type="journal article" date="2018" name="BMC Genomics">
        <title>A manually annotated Actinidia chinensis var. chinensis (kiwifruit) genome highlights the challenges associated with draft genomes and gene prediction in plants.</title>
        <authorList>
            <person name="Pilkington S.M."/>
            <person name="Crowhurst R."/>
            <person name="Hilario E."/>
            <person name="Nardozza S."/>
            <person name="Fraser L."/>
            <person name="Peng Y."/>
            <person name="Gunaseelan K."/>
            <person name="Simpson R."/>
            <person name="Tahir J."/>
            <person name="Deroles S.C."/>
            <person name="Templeton K."/>
            <person name="Luo Z."/>
            <person name="Davy M."/>
            <person name="Cheng C."/>
            <person name="McNeilage M."/>
            <person name="Scaglione D."/>
            <person name="Liu Y."/>
            <person name="Zhang Q."/>
            <person name="Datson P."/>
            <person name="De Silva N."/>
            <person name="Gardiner S.E."/>
            <person name="Bassett H."/>
            <person name="Chagne D."/>
            <person name="McCallum J."/>
            <person name="Dzierzon H."/>
            <person name="Deng C."/>
            <person name="Wang Y.Y."/>
            <person name="Barron L."/>
            <person name="Manako K."/>
            <person name="Bowen J."/>
            <person name="Foster T.M."/>
            <person name="Erridge Z.A."/>
            <person name="Tiffin H."/>
            <person name="Waite C.N."/>
            <person name="Davies K.M."/>
            <person name="Grierson E.P."/>
            <person name="Laing W.A."/>
            <person name="Kirk R."/>
            <person name="Chen X."/>
            <person name="Wood M."/>
            <person name="Montefiori M."/>
            <person name="Brummell D.A."/>
            <person name="Schwinn K.E."/>
            <person name="Catanach A."/>
            <person name="Fullerton C."/>
            <person name="Li D."/>
            <person name="Meiyalaghan S."/>
            <person name="Nieuwenhuizen N."/>
            <person name="Read N."/>
            <person name="Prakash R."/>
            <person name="Hunter D."/>
            <person name="Zhang H."/>
            <person name="McKenzie M."/>
            <person name="Knabel M."/>
            <person name="Harris A."/>
            <person name="Allan A.C."/>
            <person name="Gleave A."/>
            <person name="Chen A."/>
            <person name="Janssen B.J."/>
            <person name="Plunkett B."/>
            <person name="Ampomah-Dwamena C."/>
            <person name="Voogd C."/>
            <person name="Leif D."/>
            <person name="Lafferty D."/>
            <person name="Souleyre E.J.F."/>
            <person name="Varkonyi-Gasic E."/>
            <person name="Gambi F."/>
            <person name="Hanley J."/>
            <person name="Yao J.L."/>
            <person name="Cheung J."/>
            <person name="David K.M."/>
            <person name="Warren B."/>
            <person name="Marsh K."/>
            <person name="Snowden K.C."/>
            <person name="Lin-Wang K."/>
            <person name="Brian L."/>
            <person name="Martinez-Sanchez M."/>
            <person name="Wang M."/>
            <person name="Ileperuma N."/>
            <person name="Macnee N."/>
            <person name="Campin R."/>
            <person name="McAtee P."/>
            <person name="Drummond R.S.M."/>
            <person name="Espley R.V."/>
            <person name="Ireland H.S."/>
            <person name="Wu R."/>
            <person name="Atkinson R.G."/>
            <person name="Karunairetnam S."/>
            <person name="Bulley S."/>
            <person name="Chunkath S."/>
            <person name="Hanley Z."/>
            <person name="Storey R."/>
            <person name="Thrimawithana A.H."/>
            <person name="Thomson S."/>
            <person name="David C."/>
            <person name="Testolin R."/>
            <person name="Huang H."/>
            <person name="Hellens R.P."/>
            <person name="Schaffer R.J."/>
        </authorList>
    </citation>
    <scope>NUCLEOTIDE SEQUENCE [LARGE SCALE GENOMIC DNA]</scope>
    <source>
        <strain evidence="12">cv. Red5</strain>
    </source>
</reference>
<keyword evidence="12" id="KW-1185">Reference proteome</keyword>
<dbReference type="InterPro" id="IPR001611">
    <property type="entry name" value="Leu-rich_rpt"/>
</dbReference>
<dbReference type="InterPro" id="IPR042197">
    <property type="entry name" value="Apaf_helical"/>
</dbReference>
<evidence type="ECO:0000313" key="12">
    <source>
        <dbReference type="Proteomes" id="UP000241394"/>
    </source>
</evidence>
<protein>
    <submittedName>
        <fullName evidence="11">Disease resistance RPP13-like protein</fullName>
    </submittedName>
</protein>
<feature type="domain" description="Disease resistance protein winged helix" evidence="9">
    <location>
        <begin position="434"/>
        <end position="502"/>
    </location>
</feature>
<dbReference type="STRING" id="1590841.A0A2R6RA37"/>
<dbReference type="Gramene" id="PSS24429">
    <property type="protein sequence ID" value="PSS24429"/>
    <property type="gene ID" value="CEY00_Acc09271"/>
</dbReference>
<evidence type="ECO:0000256" key="1">
    <source>
        <dbReference type="ARBA" id="ARBA00008894"/>
    </source>
</evidence>
<feature type="domain" description="NB-ARC" evidence="7">
    <location>
        <begin position="176"/>
        <end position="350"/>
    </location>
</feature>
<feature type="domain" description="Disease resistance N-terminal" evidence="8">
    <location>
        <begin position="10"/>
        <end position="103"/>
    </location>
</feature>
<dbReference type="Gene3D" id="1.10.8.430">
    <property type="entry name" value="Helical domain of apoptotic protease-activating factors"/>
    <property type="match status" value="1"/>
</dbReference>
<keyword evidence="5" id="KW-0611">Plant defense</keyword>
<keyword evidence="3" id="KW-0677">Repeat</keyword>
<sequence>MAEALVVGAFLSATLQVLFDRLASPEVVNFFRGPKRKDGDKLLQKLNLSLRGMKPVLEDAERKQITDPSVQEWLDELKHVVYQADDLVDEIATEALRLKVESQYKSGLNQVRAPISTSPSLLDAEFVSKIEEIVDSLEYFAKQKDVLGLKEVASQRCSHRLPSTSLVVESDVYGRDDNKEEIIKLLVSNEQSGSEIDVIPIVGMGGVGKTTLAQLVYNDKTVVQHFEIKAWVCVSEEFDVIRVTRTILEEVTSSNSDTQNLNRLQVRLKESLSGKKFLIVLDDVWNVSPGHWDNLRAPFVVGACGSKIITTTRNHGVASIMQTVPVHHLRQVSDEDCWSLFAKIAFYNEDSRNHPQLERIGSEIVIQRCKGLPLAVKTLAGLLRSTRDAEEWDNILKSELWDLPDDKNDILPVLRLSYDYLPSRLKQCFAFCSLFPKDYVFEKTKLVLLWIALDFVHPPKGNKTLEKVGDEYFHELLSRSYFQQASGSKSSFVMHDLVHDLAQVVSGQFIVRLDQEKLHDISIKVRHVSYVHDKYHGLRIFRAIENAKWLRTFLQRKPPFPRFRNFISNRGLDDILSTLRCSRVLSLSRYHIMELPTSIGDLIHLRYLDLSKTAIKQLPEIVCTLYNLQTLLLSNCSSLTTLPEDIGKLVCLRYLAISGTNLMRMPMQMGQLTGLQHLTDFIVAKCGGSGINELKEFHHLRGKLSLSNLQHVIGGKDAFEANLKEKKHLEELVLKWGNTTDDSHKEREVLEKLQPHTNLKCLTIENYGGTRFPDWLGDKSYAKIMSLFLNKCNYCFSLPPLGQLPSLKCLTITSMNGITRVGQEFYGDGSSTKPFQSLETLHFEEMSEWVDWQIFGNGEFSQLREFWIIKCPKLVGCLPENIPSWVRLEIRECSGLMASVSRSCAAGQLVLAGCDGVRLGWQGVSSLVELYISHLQSLTELPPELCALTNLKELTIESCPNLLSFSSDGIPPTLKKLSIKNCEKLVVPLSAEMERCYTSLENLQLIRCDTLTRLPLYFFPKLGTLFISYCKNFETLSIVDGHGRMASCPKVGLPSPNLRLFVLESCLKLKVLPEQMQTVLPSLESLELRNCPEIESFPDGGLPSNLRELRISNCKKLVDRQREWGLQRLPSLGQFTLKDDEDVGDSFPEEGLLPSTLTNLSIQCLSNLKSLNKRGFQLLYCLKSLLIAGCPQLRSLPEEGFPASLVYLHIWECPQLQALPEEGLPASLEALHIIDCPQLQALPGKGLPPSLSVLEIKSCLLLKPRCQRDRGDDWHKIAHITCVIIDFEMIS</sequence>
<reference evidence="11 12" key="1">
    <citation type="submission" date="2017-07" db="EMBL/GenBank/DDBJ databases">
        <title>An improved, manually edited Actinidia chinensis var. chinensis (kiwifruit) genome highlights the challenges associated with draft genomes and gene prediction in plants.</title>
        <authorList>
            <person name="Pilkington S."/>
            <person name="Crowhurst R."/>
            <person name="Hilario E."/>
            <person name="Nardozza S."/>
            <person name="Fraser L."/>
            <person name="Peng Y."/>
            <person name="Gunaseelan K."/>
            <person name="Simpson R."/>
            <person name="Tahir J."/>
            <person name="Deroles S."/>
            <person name="Templeton K."/>
            <person name="Luo Z."/>
            <person name="Davy M."/>
            <person name="Cheng C."/>
            <person name="Mcneilage M."/>
            <person name="Scaglione D."/>
            <person name="Liu Y."/>
            <person name="Zhang Q."/>
            <person name="Datson P."/>
            <person name="De Silva N."/>
            <person name="Gardiner S."/>
            <person name="Bassett H."/>
            <person name="Chagne D."/>
            <person name="Mccallum J."/>
            <person name="Dzierzon H."/>
            <person name="Deng C."/>
            <person name="Wang Y.-Y."/>
            <person name="Barron N."/>
            <person name="Manako K."/>
            <person name="Bowen J."/>
            <person name="Foster T."/>
            <person name="Erridge Z."/>
            <person name="Tiffin H."/>
            <person name="Waite C."/>
            <person name="Davies K."/>
            <person name="Grierson E."/>
            <person name="Laing W."/>
            <person name="Kirk R."/>
            <person name="Chen X."/>
            <person name="Wood M."/>
            <person name="Montefiori M."/>
            <person name="Brummell D."/>
            <person name="Schwinn K."/>
            <person name="Catanach A."/>
            <person name="Fullerton C."/>
            <person name="Li D."/>
            <person name="Meiyalaghan S."/>
            <person name="Nieuwenhuizen N."/>
            <person name="Read N."/>
            <person name="Prakash R."/>
            <person name="Hunter D."/>
            <person name="Zhang H."/>
            <person name="Mckenzie M."/>
            <person name="Knabel M."/>
            <person name="Harris A."/>
            <person name="Allan A."/>
            <person name="Chen A."/>
            <person name="Janssen B."/>
            <person name="Plunkett B."/>
            <person name="Dwamena C."/>
            <person name="Voogd C."/>
            <person name="Leif D."/>
            <person name="Lafferty D."/>
            <person name="Souleyre E."/>
            <person name="Varkonyi-Gasic E."/>
            <person name="Gambi F."/>
            <person name="Hanley J."/>
            <person name="Yao J.-L."/>
            <person name="Cheung J."/>
            <person name="David K."/>
            <person name="Warren B."/>
            <person name="Marsh K."/>
            <person name="Snowden K."/>
            <person name="Lin-Wang K."/>
            <person name="Brian L."/>
            <person name="Martinez-Sanchez M."/>
            <person name="Wang M."/>
            <person name="Ileperuma N."/>
            <person name="Macnee N."/>
            <person name="Campin R."/>
            <person name="Mcatee P."/>
            <person name="Drummond R."/>
            <person name="Espley R."/>
            <person name="Ireland H."/>
            <person name="Wu R."/>
            <person name="Atkinson R."/>
            <person name="Karunairetnam S."/>
            <person name="Bulley S."/>
            <person name="Chunkath S."/>
            <person name="Hanley Z."/>
            <person name="Storey R."/>
            <person name="Thrimawithana A."/>
            <person name="Thomson S."/>
            <person name="David C."/>
            <person name="Testolin R."/>
        </authorList>
    </citation>
    <scope>NUCLEOTIDE SEQUENCE [LARGE SCALE GENOMIC DNA]</scope>
    <source>
        <strain evidence="12">cv. Red5</strain>
        <tissue evidence="11">Young leaf</tissue>
    </source>
</reference>
<dbReference type="SUPFAM" id="SSF52058">
    <property type="entry name" value="L domain-like"/>
    <property type="match status" value="2"/>
</dbReference>
<evidence type="ECO:0000259" key="10">
    <source>
        <dbReference type="Pfam" id="PF25019"/>
    </source>
</evidence>
<dbReference type="Pfam" id="PF25019">
    <property type="entry name" value="LRR_R13L1-DRL21"/>
    <property type="match status" value="1"/>
</dbReference>
<dbReference type="OMA" id="DQIIHLW"/>
<evidence type="ECO:0000256" key="4">
    <source>
        <dbReference type="ARBA" id="ARBA00022741"/>
    </source>
</evidence>
<dbReference type="SUPFAM" id="SSF52540">
    <property type="entry name" value="P-loop containing nucleoside triphosphate hydrolases"/>
    <property type="match status" value="1"/>
</dbReference>
<dbReference type="Gene3D" id="1.20.5.4130">
    <property type="match status" value="1"/>
</dbReference>
<keyword evidence="2" id="KW-0433">Leucine-rich repeat</keyword>
<dbReference type="Pfam" id="PF18052">
    <property type="entry name" value="Rx_N"/>
    <property type="match status" value="1"/>
</dbReference>
<dbReference type="InParanoid" id="A0A2R6RA37"/>
<organism evidence="11 12">
    <name type="scientific">Actinidia chinensis var. chinensis</name>
    <name type="common">Chinese soft-hair kiwi</name>
    <dbReference type="NCBI Taxonomy" id="1590841"/>
    <lineage>
        <taxon>Eukaryota</taxon>
        <taxon>Viridiplantae</taxon>
        <taxon>Streptophyta</taxon>
        <taxon>Embryophyta</taxon>
        <taxon>Tracheophyta</taxon>
        <taxon>Spermatophyta</taxon>
        <taxon>Magnoliopsida</taxon>
        <taxon>eudicotyledons</taxon>
        <taxon>Gunneridae</taxon>
        <taxon>Pentapetalae</taxon>
        <taxon>asterids</taxon>
        <taxon>Ericales</taxon>
        <taxon>Actinidiaceae</taxon>
        <taxon>Actinidia</taxon>
    </lineage>
</organism>
<dbReference type="Gene3D" id="1.10.10.10">
    <property type="entry name" value="Winged helix-like DNA-binding domain superfamily/Winged helix DNA-binding domain"/>
    <property type="match status" value="1"/>
</dbReference>
<dbReference type="InterPro" id="IPR032675">
    <property type="entry name" value="LRR_dom_sf"/>
</dbReference>
<dbReference type="PRINTS" id="PR00364">
    <property type="entry name" value="DISEASERSIST"/>
</dbReference>
<name>A0A2R6RA37_ACTCC</name>
<dbReference type="Pfam" id="PF23559">
    <property type="entry name" value="WHD_DRP"/>
    <property type="match status" value="1"/>
</dbReference>
<dbReference type="Gene3D" id="3.80.10.10">
    <property type="entry name" value="Ribonuclease Inhibitor"/>
    <property type="match status" value="4"/>
</dbReference>
<evidence type="ECO:0000256" key="3">
    <source>
        <dbReference type="ARBA" id="ARBA00022737"/>
    </source>
</evidence>
<comment type="caution">
    <text evidence="11">The sequence shown here is derived from an EMBL/GenBank/DDBJ whole genome shotgun (WGS) entry which is preliminary data.</text>
</comment>